<evidence type="ECO:0000313" key="2">
    <source>
        <dbReference type="Proteomes" id="UP001144323"/>
    </source>
</evidence>
<evidence type="ECO:0000313" key="1">
    <source>
        <dbReference type="EMBL" id="GLI92945.1"/>
    </source>
</evidence>
<accession>A0A9W6LRT1</accession>
<name>A0A9W6LRT1_9HYPH</name>
<dbReference type="AlphaFoldDB" id="A0A9W6LRT1"/>
<sequence length="49" mass="5061">MIRLVILLAALSMLGGALVGTDGRKALRHETLPPSLGYADVISEGAAQN</sequence>
<reference evidence="1" key="1">
    <citation type="journal article" date="2023" name="Int. J. Syst. Evol. Microbiol.">
        <title>Methylocystis iwaonis sp. nov., a type II methane-oxidizing bacterium from surface soil of a rice paddy field in Japan, and emended description of the genus Methylocystis (ex Whittenbury et al. 1970) Bowman et al. 1993.</title>
        <authorList>
            <person name="Kaise H."/>
            <person name="Sawadogo J.B."/>
            <person name="Alam M.S."/>
            <person name="Ueno C."/>
            <person name="Dianou D."/>
            <person name="Shinjo R."/>
            <person name="Asakawa S."/>
        </authorList>
    </citation>
    <scope>NUCLEOTIDE SEQUENCE</scope>
    <source>
        <strain evidence="1">LMG27198</strain>
    </source>
</reference>
<dbReference type="EMBL" id="BSEC01000001">
    <property type="protein sequence ID" value="GLI92945.1"/>
    <property type="molecule type" value="Genomic_DNA"/>
</dbReference>
<gene>
    <name evidence="1" type="ORF">LMG27198_19370</name>
</gene>
<keyword evidence="2" id="KW-1185">Reference proteome</keyword>
<protein>
    <submittedName>
        <fullName evidence="1">Uncharacterized protein</fullName>
    </submittedName>
</protein>
<comment type="caution">
    <text evidence="1">The sequence shown here is derived from an EMBL/GenBank/DDBJ whole genome shotgun (WGS) entry which is preliminary data.</text>
</comment>
<dbReference type="Proteomes" id="UP001144323">
    <property type="component" value="Unassembled WGS sequence"/>
</dbReference>
<organism evidence="1 2">
    <name type="scientific">Methylocystis echinoides</name>
    <dbReference type="NCBI Taxonomy" id="29468"/>
    <lineage>
        <taxon>Bacteria</taxon>
        <taxon>Pseudomonadati</taxon>
        <taxon>Pseudomonadota</taxon>
        <taxon>Alphaproteobacteria</taxon>
        <taxon>Hyphomicrobiales</taxon>
        <taxon>Methylocystaceae</taxon>
        <taxon>Methylocystis</taxon>
    </lineage>
</organism>
<dbReference type="RefSeq" id="WP_281802469.1">
    <property type="nucleotide sequence ID" value="NZ_BSEC01000001.1"/>
</dbReference>
<proteinExistence type="predicted"/>